<name>A0AAN6DZ78_9EURO</name>
<feature type="transmembrane region" description="Helical" evidence="2">
    <location>
        <begin position="186"/>
        <end position="207"/>
    </location>
</feature>
<comment type="caution">
    <text evidence="3">The sequence shown here is derived from an EMBL/GenBank/DDBJ whole genome shotgun (WGS) entry which is preliminary data.</text>
</comment>
<feature type="compositionally biased region" description="Polar residues" evidence="1">
    <location>
        <begin position="47"/>
        <end position="62"/>
    </location>
</feature>
<gene>
    <name evidence="3" type="ORF">EDD36DRAFT_464086</name>
</gene>
<dbReference type="EMBL" id="MU404353">
    <property type="protein sequence ID" value="KAI1614239.1"/>
    <property type="molecule type" value="Genomic_DNA"/>
</dbReference>
<evidence type="ECO:0000256" key="1">
    <source>
        <dbReference type="SAM" id="MobiDB-lite"/>
    </source>
</evidence>
<keyword evidence="2" id="KW-0812">Transmembrane</keyword>
<feature type="transmembrane region" description="Helical" evidence="2">
    <location>
        <begin position="159"/>
        <end position="180"/>
    </location>
</feature>
<keyword evidence="2" id="KW-0472">Membrane</keyword>
<dbReference type="Proteomes" id="UP001203852">
    <property type="component" value="Unassembled WGS sequence"/>
</dbReference>
<keyword evidence="4" id="KW-1185">Reference proteome</keyword>
<evidence type="ECO:0000313" key="3">
    <source>
        <dbReference type="EMBL" id="KAI1614239.1"/>
    </source>
</evidence>
<sequence length="335" mass="38099">MRGLPPVLLAEVRYAFQVCSRQHATTRRTEFSTCPPLFKKSQKSKKNNLPIQVIHSQKLQAQKQRDDASTPVPQQPDAGTELVPSQKQETSLDTERKVEVPLKVIPKAELTPNLTLSPKERLHIEQLTRRMPPRPEPKVYKRRIRIYSLGNARIYMMTFLRFTAIAVLGFVTVIVAPAHWVNGSSFWVVAGLWLAGFVPFVFINWTLRPMVTEVFLRLPQSAQHSPKAAMEYAKSLPLDATLEMRFTRATCLTDVVSPRLAHTRPSQSSLRPVTFEWIGPLVEHGHFLRPNPSQFYVRPESATGRAAMDVTPGIWSKVYERLTGIESGTLAKWRR</sequence>
<evidence type="ECO:0000313" key="4">
    <source>
        <dbReference type="Proteomes" id="UP001203852"/>
    </source>
</evidence>
<evidence type="ECO:0000256" key="2">
    <source>
        <dbReference type="SAM" id="Phobius"/>
    </source>
</evidence>
<organism evidence="3 4">
    <name type="scientific">Exophiala viscosa</name>
    <dbReference type="NCBI Taxonomy" id="2486360"/>
    <lineage>
        <taxon>Eukaryota</taxon>
        <taxon>Fungi</taxon>
        <taxon>Dikarya</taxon>
        <taxon>Ascomycota</taxon>
        <taxon>Pezizomycotina</taxon>
        <taxon>Eurotiomycetes</taxon>
        <taxon>Chaetothyriomycetidae</taxon>
        <taxon>Chaetothyriales</taxon>
        <taxon>Herpotrichiellaceae</taxon>
        <taxon>Exophiala</taxon>
    </lineage>
</organism>
<keyword evidence="2" id="KW-1133">Transmembrane helix</keyword>
<reference evidence="3" key="1">
    <citation type="journal article" date="2022" name="bioRxiv">
        <title>Deciphering the potential niche of two novel black yeast fungi from a biological soil crust based on their genomes, phenotypes, and melanin regulation.</title>
        <authorList>
            <consortium name="DOE Joint Genome Institute"/>
            <person name="Carr E.C."/>
            <person name="Barton Q."/>
            <person name="Grambo S."/>
            <person name="Sullivan M."/>
            <person name="Renfro C.M."/>
            <person name="Kuo A."/>
            <person name="Pangilinan J."/>
            <person name="Lipzen A."/>
            <person name="Keymanesh K."/>
            <person name="Savage E."/>
            <person name="Barry K."/>
            <person name="Grigoriev I.V."/>
            <person name="Riekhof W.R."/>
            <person name="Harris S.S."/>
        </authorList>
    </citation>
    <scope>NUCLEOTIDE SEQUENCE</scope>
    <source>
        <strain evidence="3">JF 03-4F</strain>
    </source>
</reference>
<feature type="region of interest" description="Disordered" evidence="1">
    <location>
        <begin position="29"/>
        <end position="93"/>
    </location>
</feature>
<accession>A0AAN6DZ78</accession>
<protein>
    <submittedName>
        <fullName evidence="3">Uncharacterized protein</fullName>
    </submittedName>
</protein>
<dbReference type="AlphaFoldDB" id="A0AAN6DZ78"/>
<proteinExistence type="predicted"/>